<evidence type="ECO:0000313" key="21">
    <source>
        <dbReference type="EMBL" id="OLL24270.1"/>
    </source>
</evidence>
<evidence type="ECO:0000259" key="20">
    <source>
        <dbReference type="SMART" id="SM01329"/>
    </source>
</evidence>
<dbReference type="STRING" id="1198029.A0A1U7LNM2"/>
<evidence type="ECO:0000256" key="4">
    <source>
        <dbReference type="ARBA" id="ARBA00011738"/>
    </source>
</evidence>
<comment type="similarity">
    <text evidence="2">Belongs to the aconitase/IPM isomerase family.</text>
</comment>
<comment type="similarity">
    <text evidence="3 17">Belongs to the isocitrate and isopropylmalate dehydrogenases family.</text>
</comment>
<feature type="region of interest" description="Disordered" evidence="19">
    <location>
        <begin position="1074"/>
        <end position="1094"/>
    </location>
</feature>
<comment type="function">
    <text evidence="18">Catalyzes the oxidation of 3-carboxy-2-hydroxy-4-methylpentanoate (3-isopropylmalate) to 3-carboxy-4-methyl-2-oxopentanoate. The product decarboxylates to 4-methyl-2 oxopentanoate.</text>
</comment>
<dbReference type="PANTHER" id="PTHR42979:SF1">
    <property type="entry name" value="3-ISOPROPYLMALATE DEHYDROGENASE"/>
    <property type="match status" value="1"/>
</dbReference>
<organism evidence="21 22">
    <name type="scientific">Neolecta irregularis (strain DAH-3)</name>
    <dbReference type="NCBI Taxonomy" id="1198029"/>
    <lineage>
        <taxon>Eukaryota</taxon>
        <taxon>Fungi</taxon>
        <taxon>Dikarya</taxon>
        <taxon>Ascomycota</taxon>
        <taxon>Taphrinomycotina</taxon>
        <taxon>Neolectales</taxon>
        <taxon>Neolectaceae</taxon>
        <taxon>Neolecta</taxon>
    </lineage>
</organism>
<dbReference type="InterPro" id="IPR001030">
    <property type="entry name" value="Acoase/IPM_deHydtase_lsu_aba"/>
</dbReference>
<name>A0A1U7LNM2_NEOID</name>
<dbReference type="GO" id="GO:0051287">
    <property type="term" value="F:NAD binding"/>
    <property type="evidence" value="ECO:0007669"/>
    <property type="project" value="InterPro"/>
</dbReference>
<keyword evidence="13 18" id="KW-0520">NAD</keyword>
<dbReference type="InterPro" id="IPR036008">
    <property type="entry name" value="Aconitase_4Fe-4S_dom"/>
</dbReference>
<dbReference type="PANTHER" id="PTHR42979">
    <property type="entry name" value="3-ISOPROPYLMALATE DEHYDROGENASE"/>
    <property type="match status" value="1"/>
</dbReference>
<dbReference type="OMA" id="YFRPEFR"/>
<dbReference type="EC" id="1.1.1.85" evidence="5 18"/>
<evidence type="ECO:0000256" key="12">
    <source>
        <dbReference type="ARBA" id="ARBA00023014"/>
    </source>
</evidence>
<dbReference type="InterPro" id="IPR011827">
    <property type="entry name" value="LeuD_type2/HacB/DmdB"/>
</dbReference>
<dbReference type="InterPro" id="IPR033940">
    <property type="entry name" value="IPMI_Swivel"/>
</dbReference>
<evidence type="ECO:0000256" key="14">
    <source>
        <dbReference type="ARBA" id="ARBA00023211"/>
    </source>
</evidence>
<evidence type="ECO:0000256" key="11">
    <source>
        <dbReference type="ARBA" id="ARBA00023004"/>
    </source>
</evidence>
<dbReference type="PROSITE" id="PS00470">
    <property type="entry name" value="IDH_IMDH"/>
    <property type="match status" value="1"/>
</dbReference>
<dbReference type="NCBIfam" id="TIGR02087">
    <property type="entry name" value="LEUD_arch"/>
    <property type="match status" value="1"/>
</dbReference>
<dbReference type="Gene3D" id="3.40.718.10">
    <property type="entry name" value="Isopropylmalate Dehydrogenase"/>
    <property type="match status" value="1"/>
</dbReference>
<evidence type="ECO:0000256" key="10">
    <source>
        <dbReference type="ARBA" id="ARBA00023002"/>
    </source>
</evidence>
<dbReference type="PRINTS" id="PR00415">
    <property type="entry name" value="ACONITASE"/>
</dbReference>
<accession>A0A1U7LNM2</accession>
<evidence type="ECO:0000256" key="2">
    <source>
        <dbReference type="ARBA" id="ARBA00007185"/>
    </source>
</evidence>
<keyword evidence="6 18" id="KW-0432">Leucine biosynthesis</keyword>
<evidence type="ECO:0000256" key="9">
    <source>
        <dbReference type="ARBA" id="ARBA00022842"/>
    </source>
</evidence>
<dbReference type="InterPro" id="IPR004429">
    <property type="entry name" value="Isopropylmalate_DH"/>
</dbReference>
<keyword evidence="12" id="KW-0411">Iron-sulfur</keyword>
<evidence type="ECO:0000256" key="7">
    <source>
        <dbReference type="ARBA" id="ARBA00022605"/>
    </source>
</evidence>
<keyword evidence="9" id="KW-0460">Magnesium</keyword>
<comment type="catalytic activity">
    <reaction evidence="18">
        <text>(2R,3S)-3-isopropylmalate + NAD(+) = 4-methyl-2-oxopentanoate + CO2 + NADH</text>
        <dbReference type="Rhea" id="RHEA:32271"/>
        <dbReference type="ChEBI" id="CHEBI:16526"/>
        <dbReference type="ChEBI" id="CHEBI:17865"/>
        <dbReference type="ChEBI" id="CHEBI:35121"/>
        <dbReference type="ChEBI" id="CHEBI:57540"/>
        <dbReference type="ChEBI" id="CHEBI:57945"/>
        <dbReference type="EC" id="1.1.1.85"/>
    </reaction>
</comment>
<dbReference type="Pfam" id="PF00330">
    <property type="entry name" value="Aconitase"/>
    <property type="match status" value="1"/>
</dbReference>
<keyword evidence="11" id="KW-0408">Iron</keyword>
<keyword evidence="10 17" id="KW-0560">Oxidoreductase</keyword>
<gene>
    <name evidence="21" type="ORF">NEOLI_001065</name>
</gene>
<dbReference type="GO" id="GO:0000287">
    <property type="term" value="F:magnesium ion binding"/>
    <property type="evidence" value="ECO:0007669"/>
    <property type="project" value="InterPro"/>
</dbReference>
<evidence type="ECO:0000256" key="18">
    <source>
        <dbReference type="RuleBase" id="RU004445"/>
    </source>
</evidence>
<dbReference type="GO" id="GO:0016836">
    <property type="term" value="F:hydro-lyase activity"/>
    <property type="evidence" value="ECO:0007669"/>
    <property type="project" value="InterPro"/>
</dbReference>
<dbReference type="GO" id="GO:0051536">
    <property type="term" value="F:iron-sulfur cluster binding"/>
    <property type="evidence" value="ECO:0007669"/>
    <property type="project" value="UniProtKB-KW"/>
</dbReference>
<keyword evidence="15" id="KW-0456">Lyase</keyword>
<dbReference type="AlphaFoldDB" id="A0A1U7LNM2"/>
<dbReference type="EMBL" id="LXFE01000904">
    <property type="protein sequence ID" value="OLL24270.1"/>
    <property type="molecule type" value="Genomic_DNA"/>
</dbReference>
<dbReference type="NCBIfam" id="TIGR00169">
    <property type="entry name" value="leuB"/>
    <property type="match status" value="1"/>
</dbReference>
<evidence type="ECO:0000256" key="5">
    <source>
        <dbReference type="ARBA" id="ARBA00013101"/>
    </source>
</evidence>
<dbReference type="GO" id="GO:0005829">
    <property type="term" value="C:cytosol"/>
    <property type="evidence" value="ECO:0007669"/>
    <property type="project" value="TreeGrafter"/>
</dbReference>
<comment type="pathway">
    <text evidence="18">Amino-acid biosynthesis; L-leucine biosynthesis; L-leucine from 3-methyl-2-oxobutanoate: step 3/4.</text>
</comment>
<dbReference type="Pfam" id="PF00694">
    <property type="entry name" value="Aconitase_C"/>
    <property type="match status" value="1"/>
</dbReference>
<dbReference type="InterPro" id="IPR015931">
    <property type="entry name" value="Acnase/IPM_dHydase_lsu_aba_1/3"/>
</dbReference>
<dbReference type="InterPro" id="IPR024084">
    <property type="entry name" value="IsoPropMal-DH-like_dom"/>
</dbReference>
<dbReference type="SUPFAM" id="SSF52016">
    <property type="entry name" value="LeuD/IlvD-like"/>
    <property type="match status" value="1"/>
</dbReference>
<evidence type="ECO:0000256" key="8">
    <source>
        <dbReference type="ARBA" id="ARBA00022723"/>
    </source>
</evidence>
<evidence type="ECO:0000313" key="22">
    <source>
        <dbReference type="Proteomes" id="UP000186594"/>
    </source>
</evidence>
<feature type="domain" description="Isopropylmalate dehydrogenase-like" evidence="20">
    <location>
        <begin position="8"/>
        <end position="367"/>
    </location>
</feature>
<proteinExistence type="inferred from homology"/>
<dbReference type="GO" id="GO:0003862">
    <property type="term" value="F:3-isopropylmalate dehydrogenase activity"/>
    <property type="evidence" value="ECO:0007669"/>
    <property type="project" value="UniProtKB-EC"/>
</dbReference>
<dbReference type="FunFam" id="3.40.718.10:FF:000006">
    <property type="entry name" value="3-isopropylmalate dehydrogenase"/>
    <property type="match status" value="1"/>
</dbReference>
<evidence type="ECO:0000256" key="17">
    <source>
        <dbReference type="RuleBase" id="RU004443"/>
    </source>
</evidence>
<reference evidence="21 22" key="1">
    <citation type="submission" date="2016-04" db="EMBL/GenBank/DDBJ databases">
        <title>Evolutionary innovation and constraint leading to complex multicellularity in the Ascomycota.</title>
        <authorList>
            <person name="Cisse O."/>
            <person name="Nguyen A."/>
            <person name="Hewitt D.A."/>
            <person name="Jedd G."/>
            <person name="Stajich J.E."/>
        </authorList>
    </citation>
    <scope>NUCLEOTIDE SEQUENCE [LARGE SCALE GENOMIC DNA]</scope>
    <source>
        <strain evidence="21 22">DAH-3</strain>
    </source>
</reference>
<evidence type="ECO:0000256" key="19">
    <source>
        <dbReference type="SAM" id="MobiDB-lite"/>
    </source>
</evidence>
<evidence type="ECO:0000256" key="13">
    <source>
        <dbReference type="ARBA" id="ARBA00023027"/>
    </source>
</evidence>
<evidence type="ECO:0000256" key="16">
    <source>
        <dbReference type="ARBA" id="ARBA00023304"/>
    </source>
</evidence>
<dbReference type="SUPFAM" id="SSF53732">
    <property type="entry name" value="Aconitase iron-sulfur domain"/>
    <property type="match status" value="1"/>
</dbReference>
<comment type="cofactor">
    <cofactor evidence="18">
        <name>Mg(2+)</name>
        <dbReference type="ChEBI" id="CHEBI:18420"/>
    </cofactor>
    <cofactor evidence="18">
        <name>Mn(2+)</name>
        <dbReference type="ChEBI" id="CHEBI:29035"/>
    </cofactor>
    <text evidence="18">Binds 1 Mg(2+) or Mn(2+) ion per subunit.</text>
</comment>
<keyword evidence="16 18" id="KW-0100">Branched-chain amino acid biosynthesis</keyword>
<dbReference type="UniPathway" id="UPA00048">
    <property type="reaction ID" value="UER00072"/>
</dbReference>
<dbReference type="SMART" id="SM01329">
    <property type="entry name" value="Iso_dh"/>
    <property type="match status" value="1"/>
</dbReference>
<evidence type="ECO:0000256" key="1">
    <source>
        <dbReference type="ARBA" id="ARBA00001936"/>
    </source>
</evidence>
<evidence type="ECO:0000256" key="3">
    <source>
        <dbReference type="ARBA" id="ARBA00007769"/>
    </source>
</evidence>
<keyword evidence="7" id="KW-0028">Amino-acid biosynthesis</keyword>
<dbReference type="InterPro" id="IPR019818">
    <property type="entry name" value="IsoCit/isopropylmalate_DH_CS"/>
</dbReference>
<dbReference type="InterPro" id="IPR000573">
    <property type="entry name" value="AconitaseA/IPMdHydase_ssu_swvl"/>
</dbReference>
<dbReference type="OrthoDB" id="419183at2759"/>
<keyword evidence="22" id="KW-1185">Reference proteome</keyword>
<sequence length="1094" mass="118098">MASSQTKNIVVLPGDGVGPEVIAEALKVLKTIERVRPNVSFNVNTFMIGGEAIDATGSPLPDDTLKAAKAADAILLGAVGGPKWGTGPIRPEQGLLRIRKELDVFSNIRPCNFASESLLDFSPLREEVAKGTDFTVVRELVGGIYFGEKIEDDGSGHVVARDMMPYSKAEIERITRVAAFLAMKQNPPARIHSLDKANVLATSRLWRKTVTQVLSKEFPQVKFDHLLIDSAAMLVIKNPRALNGIILTENMFGDIISDEASVIPGSLGLLPSASLSGIPDGKSRTNGIYEPIHGSAPDIAGKGIVNPVAAILSVAMMLRYSLGLANEAQAIEDAVRKTIDSQELCGEGIRTKDIGGQSSTSEVGNTICTVLETYLEGLNSAERVDIKVPRELTSSRPAGRRPMTITEKIIAHAAINLPPPGNVKPGDMVCVHVDWTLASELTWKGMEKTYDQMKRPKIHRNDRFWLAIDHTVDPRTYHLPKTKSLVEASLSFSKEAKLVDYLRPNTSILHTEFYRQRAQPGQVIIGADSHSCSAGGLGAFAVGLGAADVVMPLVTGETWFSVPETCEIKFIGEPPFGIGGKDTILYVLGELKRNTVAFERSVEFTGPGLKHLSCDARFAIANMSTEFGGIAGVVEADEITAAYISKRTNLAHKNNAIYFRADPDAEYAVSYTIDLSNVESLVAVYPSPDNVVSVDEAADTPLDGCFIGACTTAEEDLILGALVLEAGLKNGMVPISTGQRRVTPGSLPILAKLRKLGLLAVYERAGFTVGAPGCSYCLGIAADIAGEGEVWLSSQNRNFKNRMGKGSIGNLASAATVAASSFNMKIANPRVLLDSIDRARYSRIREAWSEGNLPKITISEPMPTPVENAKLEDVVDSIQKVSDGETKQKRVISGKVQRFEENVDTDAIIPAPFMPGKDDQDLGTHCFEYYRPEFRQRVKDGATIVVAGNGFGSGSSREEAPRALMGIGVQCVIAPGYAFIYGRNQLNMGLLGIIIKDEEFYELSKEGAVVSIDQDNLVVTVQGFDKKFTFKLTDFEQKLISGGGVTALYDKFENQLFRSLLRPDDSQIQGGCGNEVETSKSGDGCGDTKQTLAW</sequence>
<comment type="subunit">
    <text evidence="4 18">Homodimer.</text>
</comment>
<dbReference type="InterPro" id="IPR015928">
    <property type="entry name" value="Aconitase/3IPM_dehydase_swvl"/>
</dbReference>
<dbReference type="SUPFAM" id="SSF53659">
    <property type="entry name" value="Isocitrate/Isopropylmalate dehydrogenase-like"/>
    <property type="match status" value="1"/>
</dbReference>
<protein>
    <recommendedName>
        <fullName evidence="5 18">3-isopropylmalate dehydrogenase</fullName>
        <ecNumber evidence="5 18">1.1.1.85</ecNumber>
    </recommendedName>
</protein>
<keyword evidence="14" id="KW-0464">Manganese</keyword>
<keyword evidence="8 18" id="KW-0479">Metal-binding</keyword>
<evidence type="ECO:0000256" key="6">
    <source>
        <dbReference type="ARBA" id="ARBA00022430"/>
    </source>
</evidence>
<comment type="cofactor">
    <cofactor evidence="1">
        <name>Mn(2+)</name>
        <dbReference type="ChEBI" id="CHEBI:29035"/>
    </cofactor>
</comment>
<dbReference type="Gene3D" id="3.20.19.10">
    <property type="entry name" value="Aconitase, domain 4"/>
    <property type="match status" value="1"/>
</dbReference>
<evidence type="ECO:0000256" key="15">
    <source>
        <dbReference type="ARBA" id="ARBA00023239"/>
    </source>
</evidence>
<dbReference type="Proteomes" id="UP000186594">
    <property type="component" value="Unassembled WGS sequence"/>
</dbReference>
<dbReference type="Pfam" id="PF00180">
    <property type="entry name" value="Iso_dh"/>
    <property type="match status" value="1"/>
</dbReference>
<dbReference type="CDD" id="cd01577">
    <property type="entry name" value="IPMI_Swivel"/>
    <property type="match status" value="1"/>
</dbReference>
<dbReference type="Gene3D" id="3.30.499.10">
    <property type="entry name" value="Aconitase, domain 3"/>
    <property type="match status" value="2"/>
</dbReference>
<dbReference type="GO" id="GO:0009098">
    <property type="term" value="P:L-leucine biosynthetic process"/>
    <property type="evidence" value="ECO:0007669"/>
    <property type="project" value="UniProtKB-UniPathway"/>
</dbReference>
<comment type="caution">
    <text evidence="21">The sequence shown here is derived from an EMBL/GenBank/DDBJ whole genome shotgun (WGS) entry which is preliminary data.</text>
</comment>